<dbReference type="AlphaFoldDB" id="D2VYB5"/>
<keyword evidence="6" id="KW-0175">Coiled coil</keyword>
<dbReference type="Gene3D" id="3.40.50.11660">
    <property type="entry name" value="Glycosyl transferase family 10, C-terminal domain"/>
    <property type="match status" value="1"/>
</dbReference>
<dbReference type="GO" id="GO:0032580">
    <property type="term" value="C:Golgi cisterna membrane"/>
    <property type="evidence" value="ECO:0007669"/>
    <property type="project" value="UniProtKB-SubCell"/>
</dbReference>
<keyword evidence="4 5" id="KW-0808">Transferase</keyword>
<dbReference type="GeneID" id="8853855"/>
<dbReference type="UniPathway" id="UPA00378"/>
<dbReference type="RefSeq" id="XP_002670917.1">
    <property type="nucleotide sequence ID" value="XM_002670871.1"/>
</dbReference>
<sequence>MNLQSFSLSPTPKLRFLTKAAVIVFVMVAFLLWRTKKDRFSNNILIKEDETNQAKQTIEQQVAKLTTEQKLKKQAQHSDDTKIYHQIADLLTRPSGVGSYDWYKQQLEKYNSIGNTTFKDSYVSRIGFKNEEITSPNWFHYFRTYKVKEVCSKQHSCEILPFSSAQSELSRGVKLDAIIYHDKYSEGILVSGPKDIPEQVSVKKFQETIKSYGFLNSVEEISNKIDSELGETLWRMLRRLTFYMNGESVVRNIISGYLQTKDDPASMERFSSTSIDVSVCFFRSCTLFNNYLYYPINLLSPKFAKNTQTKPGLCAFISNCVAESHATQRLQILEQLSTYLPVRQYGKCGRNAYETNGGKMFELEHNCKIYFAMENSVVPDYITEKLYEGFKSMENGGRLLMVYKGPPNIADFKYPKSAFINVDDFSSIDELGQYLKKLNENEDEFNKRFAELERDRVQINHAIKMMRPSLSNFIPCRMCKIVGQTKLARYLLFKIGLQVQKKKLNYREWDEFKKQFDYIGPERMAILDSIYLRAYANQFHSENINTDINDDEVWK</sequence>
<evidence type="ECO:0000256" key="6">
    <source>
        <dbReference type="SAM" id="Coils"/>
    </source>
</evidence>
<dbReference type="VEuPathDB" id="AmoebaDB:NAEGRDRAFT_74059"/>
<evidence type="ECO:0000313" key="9">
    <source>
        <dbReference type="Proteomes" id="UP000006671"/>
    </source>
</evidence>
<feature type="coiled-coil region" evidence="6">
    <location>
        <begin position="428"/>
        <end position="455"/>
    </location>
</feature>
<dbReference type="EMBL" id="GG738910">
    <property type="protein sequence ID" value="EFC38173.1"/>
    <property type="molecule type" value="Genomic_DNA"/>
</dbReference>
<dbReference type="EC" id="2.4.1.-" evidence="5"/>
<dbReference type="GO" id="GO:0046920">
    <property type="term" value="F:alpha-(1-&gt;3)-fucosyltransferase activity"/>
    <property type="evidence" value="ECO:0007669"/>
    <property type="project" value="TreeGrafter"/>
</dbReference>
<dbReference type="eggNOG" id="KOG2619">
    <property type="taxonomic scope" value="Eukaryota"/>
</dbReference>
<keyword evidence="5" id="KW-1133">Transmembrane helix</keyword>
<comment type="pathway">
    <text evidence="1">Protein modification; protein glycosylation.</text>
</comment>
<feature type="transmembrane region" description="Helical" evidence="5">
    <location>
        <begin position="16"/>
        <end position="33"/>
    </location>
</feature>
<name>D2VYB5_NAEGR</name>
<reference evidence="8 9" key="1">
    <citation type="journal article" date="2010" name="Cell">
        <title>The genome of Naegleria gruberi illuminates early eukaryotic versatility.</title>
        <authorList>
            <person name="Fritz-Laylin L.K."/>
            <person name="Prochnik S.E."/>
            <person name="Ginger M.L."/>
            <person name="Dacks J.B."/>
            <person name="Carpenter M.L."/>
            <person name="Field M.C."/>
            <person name="Kuo A."/>
            <person name="Paredez A."/>
            <person name="Chapman J."/>
            <person name="Pham J."/>
            <person name="Shu S."/>
            <person name="Neupane R."/>
            <person name="Cipriano M."/>
            <person name="Mancuso J."/>
            <person name="Tu H."/>
            <person name="Salamov A."/>
            <person name="Lindquist E."/>
            <person name="Shapiro H."/>
            <person name="Lucas S."/>
            <person name="Grigoriev I.V."/>
            <person name="Cande W.Z."/>
            <person name="Fulton C."/>
            <person name="Rokhsar D.S."/>
            <person name="Dawson S.C."/>
        </authorList>
    </citation>
    <scope>NUCLEOTIDE SEQUENCE [LARGE SCALE GENOMIC DNA]</scope>
    <source>
        <strain evidence="8 9">NEG-M</strain>
    </source>
</reference>
<comment type="similarity">
    <text evidence="2 5">Belongs to the glycosyltransferase 10 family.</text>
</comment>
<dbReference type="InParanoid" id="D2VYB5"/>
<dbReference type="OrthoDB" id="427096at2759"/>
<evidence type="ECO:0000256" key="5">
    <source>
        <dbReference type="RuleBase" id="RU003832"/>
    </source>
</evidence>
<evidence type="ECO:0000256" key="2">
    <source>
        <dbReference type="ARBA" id="ARBA00008919"/>
    </source>
</evidence>
<keyword evidence="5" id="KW-0812">Transmembrane</keyword>
<dbReference type="PANTHER" id="PTHR11929:SF194">
    <property type="entry name" value="ALPHA-(1,3)-FUCOSYLTRANSFERASE 10"/>
    <property type="match status" value="1"/>
</dbReference>
<dbReference type="InterPro" id="IPR055270">
    <property type="entry name" value="Glyco_tran_10_C"/>
</dbReference>
<evidence type="ECO:0000256" key="1">
    <source>
        <dbReference type="ARBA" id="ARBA00004922"/>
    </source>
</evidence>
<evidence type="ECO:0000313" key="8">
    <source>
        <dbReference type="EMBL" id="EFC38173.1"/>
    </source>
</evidence>
<keyword evidence="3 5" id="KW-0328">Glycosyltransferase</keyword>
<evidence type="ECO:0000259" key="7">
    <source>
        <dbReference type="Pfam" id="PF00852"/>
    </source>
</evidence>
<accession>D2VYB5</accession>
<organism evidence="9">
    <name type="scientific">Naegleria gruberi</name>
    <name type="common">Amoeba</name>
    <dbReference type="NCBI Taxonomy" id="5762"/>
    <lineage>
        <taxon>Eukaryota</taxon>
        <taxon>Discoba</taxon>
        <taxon>Heterolobosea</taxon>
        <taxon>Tetramitia</taxon>
        <taxon>Eutetramitia</taxon>
        <taxon>Vahlkampfiidae</taxon>
        <taxon>Naegleria</taxon>
    </lineage>
</organism>
<keyword evidence="9" id="KW-1185">Reference proteome</keyword>
<evidence type="ECO:0000256" key="4">
    <source>
        <dbReference type="ARBA" id="ARBA00022679"/>
    </source>
</evidence>
<dbReference type="InterPro" id="IPR038577">
    <property type="entry name" value="GT10-like_C_sf"/>
</dbReference>
<keyword evidence="5" id="KW-0472">Membrane</keyword>
<dbReference type="Proteomes" id="UP000006671">
    <property type="component" value="Unassembled WGS sequence"/>
</dbReference>
<dbReference type="InterPro" id="IPR001503">
    <property type="entry name" value="Glyco_trans_10"/>
</dbReference>
<dbReference type="PANTHER" id="PTHR11929">
    <property type="entry name" value="ALPHA- 1,3 -FUCOSYLTRANSFERASE"/>
    <property type="match status" value="1"/>
</dbReference>
<dbReference type="Pfam" id="PF00852">
    <property type="entry name" value="Glyco_transf_10"/>
    <property type="match status" value="1"/>
</dbReference>
<gene>
    <name evidence="8" type="ORF">NAEGRDRAFT_74059</name>
</gene>
<comment type="subcellular location">
    <subcellularLocation>
        <location evidence="5">Golgi apparatus</location>
        <location evidence="5">Golgi stack membrane</location>
        <topology evidence="5">Single-pass type II membrane protein</topology>
    </subcellularLocation>
</comment>
<evidence type="ECO:0000256" key="3">
    <source>
        <dbReference type="ARBA" id="ARBA00022676"/>
    </source>
</evidence>
<keyword evidence="5" id="KW-0333">Golgi apparatus</keyword>
<dbReference type="KEGG" id="ngr:NAEGRDRAFT_74059"/>
<protein>
    <recommendedName>
        <fullName evidence="5">Fucosyltransferase</fullName>
        <ecNumber evidence="5">2.4.1.-</ecNumber>
    </recommendedName>
</protein>
<feature type="domain" description="Fucosyltransferase C-terminal" evidence="7">
    <location>
        <begin position="313"/>
        <end position="486"/>
    </location>
</feature>
<dbReference type="SUPFAM" id="SSF53756">
    <property type="entry name" value="UDP-Glycosyltransferase/glycogen phosphorylase"/>
    <property type="match status" value="1"/>
</dbReference>
<proteinExistence type="inferred from homology"/>